<evidence type="ECO:0000259" key="2">
    <source>
        <dbReference type="Pfam" id="PF18121"/>
    </source>
</evidence>
<dbReference type="InterPro" id="IPR040501">
    <property type="entry name" value="TFA2_Winged_2"/>
</dbReference>
<name>A0AAV5TYC2_9BILA</name>
<dbReference type="AlphaFoldDB" id="A0AAV5TYC2"/>
<feature type="non-terminal residue" evidence="3">
    <location>
        <position position="1"/>
    </location>
</feature>
<accession>A0AAV5TYC2</accession>
<protein>
    <recommendedName>
        <fullName evidence="2">TFA2 Winged helix domain-containing protein</fullName>
    </recommendedName>
</protein>
<dbReference type="GO" id="GO:0001097">
    <property type="term" value="F:TFIIH-class transcription factor complex binding"/>
    <property type="evidence" value="ECO:0007669"/>
    <property type="project" value="TreeGrafter"/>
</dbReference>
<feature type="domain" description="TFA2 Winged helix" evidence="2">
    <location>
        <begin position="3"/>
        <end position="52"/>
    </location>
</feature>
<evidence type="ECO:0000256" key="1">
    <source>
        <dbReference type="SAM" id="MobiDB-lite"/>
    </source>
</evidence>
<comment type="caution">
    <text evidence="3">The sequence shown here is derived from an EMBL/GenBank/DDBJ whole genome shotgun (WGS) entry which is preliminary data.</text>
</comment>
<dbReference type="InterPro" id="IPR016656">
    <property type="entry name" value="TFIIE-bsu"/>
</dbReference>
<sequence length="131" mass="14763">QVLVKHHQDGKGGILLSELSECISQAENILESLGSKVLVLPTEKNNKAIFWNDPTPSCYSNSDLKSLWREVSLDHLDEEKIAIHSFYSGIAPMNVPSQKKNMDEPSTSRATRRNTTARVQNDHLDDVLEEY</sequence>
<evidence type="ECO:0000313" key="4">
    <source>
        <dbReference type="Proteomes" id="UP001432027"/>
    </source>
</evidence>
<dbReference type="Proteomes" id="UP001432027">
    <property type="component" value="Unassembled WGS sequence"/>
</dbReference>
<dbReference type="EMBL" id="BTSX01000005">
    <property type="protein sequence ID" value="GMS99216.1"/>
    <property type="molecule type" value="Genomic_DNA"/>
</dbReference>
<dbReference type="PANTHER" id="PTHR12716">
    <property type="entry name" value="TRANSCRIPTION INITIATION FACTOR IIE, BETA SUBUNIT"/>
    <property type="match status" value="1"/>
</dbReference>
<feature type="non-terminal residue" evidence="3">
    <location>
        <position position="131"/>
    </location>
</feature>
<dbReference type="GO" id="GO:0005673">
    <property type="term" value="C:transcription factor TFIIE complex"/>
    <property type="evidence" value="ECO:0007669"/>
    <property type="project" value="InterPro"/>
</dbReference>
<feature type="region of interest" description="Disordered" evidence="1">
    <location>
        <begin position="93"/>
        <end position="131"/>
    </location>
</feature>
<keyword evidence="4" id="KW-1185">Reference proteome</keyword>
<reference evidence="3" key="1">
    <citation type="submission" date="2023-10" db="EMBL/GenBank/DDBJ databases">
        <title>Genome assembly of Pristionchus species.</title>
        <authorList>
            <person name="Yoshida K."/>
            <person name="Sommer R.J."/>
        </authorList>
    </citation>
    <scope>NUCLEOTIDE SEQUENCE</scope>
    <source>
        <strain evidence="3">RS0144</strain>
    </source>
</reference>
<feature type="compositionally biased region" description="Basic and acidic residues" evidence="1">
    <location>
        <begin position="120"/>
        <end position="131"/>
    </location>
</feature>
<gene>
    <name evidence="3" type="ORF">PENTCL1PPCAC_21391</name>
</gene>
<evidence type="ECO:0000313" key="3">
    <source>
        <dbReference type="EMBL" id="GMS99216.1"/>
    </source>
</evidence>
<feature type="compositionally biased region" description="Low complexity" evidence="1">
    <location>
        <begin position="107"/>
        <end position="118"/>
    </location>
</feature>
<dbReference type="PANTHER" id="PTHR12716:SF8">
    <property type="entry name" value="TRANSCRIPTION INITIATION FACTOR IIE SUBUNIT BETA"/>
    <property type="match status" value="1"/>
</dbReference>
<proteinExistence type="predicted"/>
<dbReference type="GO" id="GO:0006367">
    <property type="term" value="P:transcription initiation at RNA polymerase II promoter"/>
    <property type="evidence" value="ECO:0007669"/>
    <property type="project" value="InterPro"/>
</dbReference>
<dbReference type="Pfam" id="PF18121">
    <property type="entry name" value="TFA2_Winged_2"/>
    <property type="match status" value="1"/>
</dbReference>
<organism evidence="3 4">
    <name type="scientific">Pristionchus entomophagus</name>
    <dbReference type="NCBI Taxonomy" id="358040"/>
    <lineage>
        <taxon>Eukaryota</taxon>
        <taxon>Metazoa</taxon>
        <taxon>Ecdysozoa</taxon>
        <taxon>Nematoda</taxon>
        <taxon>Chromadorea</taxon>
        <taxon>Rhabditida</taxon>
        <taxon>Rhabditina</taxon>
        <taxon>Diplogasteromorpha</taxon>
        <taxon>Diplogasteroidea</taxon>
        <taxon>Neodiplogasteridae</taxon>
        <taxon>Pristionchus</taxon>
    </lineage>
</organism>